<feature type="compositionally biased region" description="Acidic residues" evidence="7">
    <location>
        <begin position="1017"/>
        <end position="1030"/>
    </location>
</feature>
<dbReference type="PROSITE" id="PS50234">
    <property type="entry name" value="VWFA"/>
    <property type="match status" value="2"/>
</dbReference>
<dbReference type="FunFam" id="4.10.410.10:FF:000020">
    <property type="entry name" value="Collagen, type VI, alpha 3"/>
    <property type="match status" value="1"/>
</dbReference>
<dbReference type="FunFam" id="3.40.50.410:FF:000051">
    <property type="entry name" value="Collagen type XXVIII alpha 1 chain"/>
    <property type="match status" value="1"/>
</dbReference>
<feature type="compositionally biased region" description="Low complexity" evidence="7">
    <location>
        <begin position="646"/>
        <end position="659"/>
    </location>
</feature>
<keyword evidence="12" id="KW-1185">Reference proteome</keyword>
<evidence type="ECO:0000256" key="2">
    <source>
        <dbReference type="ARBA" id="ARBA00022530"/>
    </source>
</evidence>
<keyword evidence="5" id="KW-0176">Collagen</keyword>
<evidence type="ECO:0000256" key="5">
    <source>
        <dbReference type="ARBA" id="ARBA00023119"/>
    </source>
</evidence>
<dbReference type="Gene3D" id="3.40.50.410">
    <property type="entry name" value="von Willebrand factor, type A domain"/>
    <property type="match status" value="2"/>
</dbReference>
<comment type="subcellular location">
    <subcellularLocation>
        <location evidence="1">Secreted</location>
        <location evidence="1">Extracellular space</location>
        <location evidence="1">Extracellular matrix</location>
    </subcellularLocation>
</comment>
<dbReference type="PANTHER" id="PTHR24023">
    <property type="entry name" value="COLLAGEN ALPHA"/>
    <property type="match status" value="1"/>
</dbReference>
<keyword evidence="3" id="KW-0646">Protease inhibitor</keyword>
<reference evidence="11" key="1">
    <citation type="submission" date="2025-08" db="UniProtKB">
        <authorList>
            <consortium name="Ensembl"/>
        </authorList>
    </citation>
    <scope>IDENTIFICATION</scope>
</reference>
<feature type="compositionally biased region" description="Pro residues" evidence="7">
    <location>
        <begin position="698"/>
        <end position="707"/>
    </location>
</feature>
<evidence type="ECO:0000256" key="8">
    <source>
        <dbReference type="SAM" id="SignalP"/>
    </source>
</evidence>
<feature type="domain" description="VWFA" evidence="9">
    <location>
        <begin position="802"/>
        <end position="985"/>
    </location>
</feature>
<evidence type="ECO:0000256" key="4">
    <source>
        <dbReference type="ARBA" id="ARBA00022900"/>
    </source>
</evidence>
<feature type="domain" description="BPTI/Kunitz inhibitor" evidence="10">
    <location>
        <begin position="1108"/>
        <end position="1158"/>
    </location>
</feature>
<dbReference type="Pfam" id="PF00014">
    <property type="entry name" value="Kunitz_BPTI"/>
    <property type="match status" value="1"/>
</dbReference>
<dbReference type="GO" id="GO:0005615">
    <property type="term" value="C:extracellular space"/>
    <property type="evidence" value="ECO:0007669"/>
    <property type="project" value="TreeGrafter"/>
</dbReference>
<feature type="domain" description="VWFA" evidence="9">
    <location>
        <begin position="47"/>
        <end position="229"/>
    </location>
</feature>
<evidence type="ECO:0000313" key="12">
    <source>
        <dbReference type="Proteomes" id="UP000261560"/>
    </source>
</evidence>
<dbReference type="InterPro" id="IPR050149">
    <property type="entry name" value="Collagen_superfamily"/>
</dbReference>
<organism evidence="11 12">
    <name type="scientific">Oryzias melastigma</name>
    <name type="common">Marine medaka</name>
    <dbReference type="NCBI Taxonomy" id="30732"/>
    <lineage>
        <taxon>Eukaryota</taxon>
        <taxon>Metazoa</taxon>
        <taxon>Chordata</taxon>
        <taxon>Craniata</taxon>
        <taxon>Vertebrata</taxon>
        <taxon>Euteleostomi</taxon>
        <taxon>Actinopterygii</taxon>
        <taxon>Neopterygii</taxon>
        <taxon>Teleostei</taxon>
        <taxon>Neoteleostei</taxon>
        <taxon>Acanthomorphata</taxon>
        <taxon>Ovalentaria</taxon>
        <taxon>Atherinomorphae</taxon>
        <taxon>Beloniformes</taxon>
        <taxon>Adrianichthyidae</taxon>
        <taxon>Oryziinae</taxon>
        <taxon>Oryzias</taxon>
    </lineage>
</organism>
<dbReference type="PROSITE" id="PS50279">
    <property type="entry name" value="BPTI_KUNITZ_2"/>
    <property type="match status" value="1"/>
</dbReference>
<dbReference type="OMA" id="ILICPVE"/>
<dbReference type="InterPro" id="IPR002223">
    <property type="entry name" value="Kunitz_BPTI"/>
</dbReference>
<dbReference type="AlphaFoldDB" id="A0A3B3D956"/>
<protein>
    <submittedName>
        <fullName evidence="11">Collagen type XXVIII alpha 1 chain</fullName>
    </submittedName>
</protein>
<sequence>MQWLMTLWVLALLLWIPAQCQKRRKKGHRDDNHIITYEGKSLICPLEIMFLVDSSEKAALTLFEQQKQFVVRFSARLVRLHSPGWRVRLRLAVLQYSSSVSVEHNFRDWQDLDVFQSRVSSMALIGHGTYSAYAITNATKMFKEETSSSSLRVALLMTDGEDHPRSPSSVTAATTAKQHGIRMYTIRLSGAPEQGAVGMKLRSMASSPPQQHMFSLSDSQLEDRLFEELSTFVKTRCQQPQSCGCEKGEQGRPGEQGEPGEPGPRGAPGPKGSNGEPGVHGRPGMTGLEGRPGGKGERGSKGECGAAGTKGEQGDRGSPGPTGPKGEQGGRGDPGDPGLEGASGPKGERGPRGSSGPPGDNGLGFPGPKGNKGNQGRPGPHGVPGGGEPGLSGPPGPPGIQGSPGLPGEGLQGPKGERGYEGLKGSRGAPGLGTKGDKGNTGVPGLPGMLGFPGPGLQGEKGEQGPIGPSGPRGPSGLGTAGSKGDQGFPGDPGAPGERGVGEPGSKGEPGPDGAAGIPGIPGEDGAVGAKGEVGSPGQRGLEGEAGTGIPGEKGDRGDRGPRGLPGSPGPVGPPGAKGEPGSTGTSGLPGPAGRGFPGAKGDPGSVGPPGPVGEPGVGIMGPKGTKGSTGSVGPLGPKGEGIPGPQGQPGLPGLQGETGPEGRGLPGPKGDRGSPGVPGLLGPPGIGLYGPKGSPGQPGPSGPHGPPGKGVPGPKGEPGFQGPIGPRGLPGDGLPGEKGDQGKPGDRGKKGERGDAGVSGTPGPSGTPGEKGGPGLTKEEVINIIQEICGCGVRCRGSPLELVFVLDSSESVGPENFEVVKDFVSALIDQMTVSWEAGRVGVVLYSHVGVVVVNLQQQFSQHAIRDAVRGMPYLGEGTFTGTAIHQATQLFQASRPGVRKMALVLTDGQTDPNDSTPLKEAVVAAHADGIKMIAVGVMSKRNALFEDFLAEMKTIASDPDEDHFYLVEDFRSLHTLESDVLKHICDEGHLIRTTSPPNSVSPSESTRPGSSSRTDSEEEEEVEEEEEEEHGQLQTPTVPPAELVTESTEDPWNDLLDVTFTPPDDEGSELTSTLSPQTTPEELPGSTTLIPQTPAALTVSPVSGGGCSQPLDPGPCRLYHVRWYFDPQANSCAQFWYGGCHGNQNNFETEEVCREACVFT</sequence>
<keyword evidence="2" id="KW-0964">Secreted</keyword>
<reference evidence="11" key="2">
    <citation type="submission" date="2025-09" db="UniProtKB">
        <authorList>
            <consortium name="Ensembl"/>
        </authorList>
    </citation>
    <scope>IDENTIFICATION</scope>
</reference>
<dbReference type="InterPro" id="IPR020901">
    <property type="entry name" value="Prtase_inh_Kunz-CS"/>
</dbReference>
<feature type="compositionally biased region" description="Low complexity" evidence="7">
    <location>
        <begin position="575"/>
        <end position="590"/>
    </location>
</feature>
<dbReference type="GO" id="GO:0031012">
    <property type="term" value="C:extracellular matrix"/>
    <property type="evidence" value="ECO:0007669"/>
    <property type="project" value="TreeGrafter"/>
</dbReference>
<dbReference type="Gene3D" id="4.10.410.10">
    <property type="entry name" value="Pancreatic trypsin inhibitor Kunitz domain"/>
    <property type="match status" value="1"/>
</dbReference>
<feature type="signal peptide" evidence="8">
    <location>
        <begin position="1"/>
        <end position="20"/>
    </location>
</feature>
<evidence type="ECO:0000256" key="6">
    <source>
        <dbReference type="ARBA" id="ARBA00023157"/>
    </source>
</evidence>
<evidence type="ECO:0000256" key="1">
    <source>
        <dbReference type="ARBA" id="ARBA00004498"/>
    </source>
</evidence>
<dbReference type="Pfam" id="PF00092">
    <property type="entry name" value="VWA"/>
    <property type="match status" value="2"/>
</dbReference>
<evidence type="ECO:0000259" key="10">
    <source>
        <dbReference type="PROSITE" id="PS50279"/>
    </source>
</evidence>
<dbReference type="PANTHER" id="PTHR24023:SF1103">
    <property type="entry name" value="MACROPHAGE RECEPTOR MARCO"/>
    <property type="match status" value="1"/>
</dbReference>
<dbReference type="SMART" id="SM00131">
    <property type="entry name" value="KU"/>
    <property type="match status" value="1"/>
</dbReference>
<dbReference type="InterPro" id="IPR036465">
    <property type="entry name" value="vWFA_dom_sf"/>
</dbReference>
<keyword evidence="2" id="KW-0272">Extracellular matrix</keyword>
<evidence type="ECO:0000313" key="11">
    <source>
        <dbReference type="Ensembl" id="ENSOMEP00000025900.1"/>
    </source>
</evidence>
<dbReference type="PRINTS" id="PR00759">
    <property type="entry name" value="BASICPTASE"/>
</dbReference>
<keyword evidence="6" id="KW-1015">Disulfide bond</keyword>
<dbReference type="GO" id="GO:0004867">
    <property type="term" value="F:serine-type endopeptidase inhibitor activity"/>
    <property type="evidence" value="ECO:0007669"/>
    <property type="project" value="UniProtKB-KW"/>
</dbReference>
<dbReference type="SMART" id="SM00327">
    <property type="entry name" value="VWA"/>
    <property type="match status" value="2"/>
</dbReference>
<dbReference type="KEGG" id="oml:112159419"/>
<feature type="compositionally biased region" description="Low complexity" evidence="7">
    <location>
        <begin position="715"/>
        <end position="728"/>
    </location>
</feature>
<name>A0A3B3D956_ORYME</name>
<dbReference type="GeneTree" id="ENSGT00940000163195"/>
<dbReference type="Proteomes" id="UP000261560">
    <property type="component" value="Unplaced"/>
</dbReference>
<dbReference type="RefSeq" id="XP_024149241.1">
    <property type="nucleotide sequence ID" value="XM_024293473.2"/>
</dbReference>
<feature type="compositionally biased region" description="Basic and acidic residues" evidence="7">
    <location>
        <begin position="736"/>
        <end position="756"/>
    </location>
</feature>
<dbReference type="Pfam" id="PF01391">
    <property type="entry name" value="Collagen"/>
    <property type="match status" value="1"/>
</dbReference>
<feature type="compositionally biased region" description="Low complexity" evidence="7">
    <location>
        <begin position="760"/>
        <end position="769"/>
    </location>
</feature>
<accession>A0A3B3D956</accession>
<dbReference type="PROSITE" id="PS00280">
    <property type="entry name" value="BPTI_KUNITZ_1"/>
    <property type="match status" value="1"/>
</dbReference>
<dbReference type="InterPro" id="IPR008160">
    <property type="entry name" value="Collagen"/>
</dbReference>
<dbReference type="CDD" id="cd22628">
    <property type="entry name" value="Kunitz_collagen_alpha1_XXVIII"/>
    <property type="match status" value="1"/>
</dbReference>
<proteinExistence type="predicted"/>
<feature type="compositionally biased region" description="Basic and acidic residues" evidence="7">
    <location>
        <begin position="292"/>
        <end position="301"/>
    </location>
</feature>
<dbReference type="OrthoDB" id="687730at2759"/>
<dbReference type="PRINTS" id="PR00453">
    <property type="entry name" value="VWFADOMAIN"/>
</dbReference>
<feature type="compositionally biased region" description="Low complexity" evidence="7">
    <location>
        <begin position="1001"/>
        <end position="1014"/>
    </location>
</feature>
<dbReference type="GO" id="GO:0005581">
    <property type="term" value="C:collagen trimer"/>
    <property type="evidence" value="ECO:0007669"/>
    <property type="project" value="UniProtKB-KW"/>
</dbReference>
<feature type="compositionally biased region" description="Polar residues" evidence="7">
    <location>
        <begin position="1070"/>
        <end position="1090"/>
    </location>
</feature>
<dbReference type="SUPFAM" id="SSF53300">
    <property type="entry name" value="vWA-like"/>
    <property type="match status" value="2"/>
</dbReference>
<dbReference type="STRING" id="30732.ENSOMEP00000025900"/>
<evidence type="ECO:0000259" key="9">
    <source>
        <dbReference type="PROSITE" id="PS50234"/>
    </source>
</evidence>
<dbReference type="GeneID" id="112159419"/>
<dbReference type="Ensembl" id="ENSOMET00000005934.1">
    <property type="protein sequence ID" value="ENSOMEP00000025900.1"/>
    <property type="gene ID" value="ENSOMEG00000007417.1"/>
</dbReference>
<keyword evidence="4" id="KW-0722">Serine protease inhibitor</keyword>
<feature type="region of interest" description="Disordered" evidence="7">
    <location>
        <begin position="992"/>
        <end position="1090"/>
    </location>
</feature>
<keyword evidence="8" id="KW-0732">Signal</keyword>
<feature type="compositionally biased region" description="Basic and acidic residues" evidence="7">
    <location>
        <begin position="553"/>
        <end position="562"/>
    </location>
</feature>
<dbReference type="PaxDb" id="30732-ENSOMEP00000025900"/>
<evidence type="ECO:0000256" key="3">
    <source>
        <dbReference type="ARBA" id="ARBA00022690"/>
    </source>
</evidence>
<feature type="compositionally biased region" description="Low complexity" evidence="7">
    <location>
        <begin position="512"/>
        <end position="525"/>
    </location>
</feature>
<dbReference type="InterPro" id="IPR036880">
    <property type="entry name" value="Kunitz_BPTI_sf"/>
</dbReference>
<feature type="chain" id="PRO_5017247272" evidence="8">
    <location>
        <begin position="21"/>
        <end position="1161"/>
    </location>
</feature>
<feature type="region of interest" description="Disordered" evidence="7">
    <location>
        <begin position="236"/>
        <end position="777"/>
    </location>
</feature>
<dbReference type="InterPro" id="IPR002035">
    <property type="entry name" value="VWF_A"/>
</dbReference>
<evidence type="ECO:0000256" key="7">
    <source>
        <dbReference type="SAM" id="MobiDB-lite"/>
    </source>
</evidence>
<dbReference type="SUPFAM" id="SSF57362">
    <property type="entry name" value="BPTI-like"/>
    <property type="match status" value="1"/>
</dbReference>
<dbReference type="CTD" id="555428"/>